<dbReference type="AlphaFoldDB" id="A0A640SKV1"/>
<comment type="caution">
    <text evidence="1">The sequence shown here is derived from an EMBL/GenBank/DDBJ whole genome shotgun (WGS) entry which is preliminary data.</text>
</comment>
<evidence type="ECO:0000313" key="2">
    <source>
        <dbReference type="Proteomes" id="UP000435837"/>
    </source>
</evidence>
<proteinExistence type="predicted"/>
<gene>
    <name evidence="1" type="ORF">Scani_78880</name>
</gene>
<protein>
    <submittedName>
        <fullName evidence="1">Uncharacterized protein</fullName>
    </submittedName>
</protein>
<dbReference type="RefSeq" id="WP_159482643.1">
    <property type="nucleotide sequence ID" value="NZ_BAAATH010000008.1"/>
</dbReference>
<dbReference type="OrthoDB" id="4315712at2"/>
<accession>A0A640SKV1</accession>
<name>A0A640SKV1_9ACTN</name>
<organism evidence="1 2">
    <name type="scientific">Streptomyces caniferus</name>
    <dbReference type="NCBI Taxonomy" id="285557"/>
    <lineage>
        <taxon>Bacteria</taxon>
        <taxon>Bacillati</taxon>
        <taxon>Actinomycetota</taxon>
        <taxon>Actinomycetes</taxon>
        <taxon>Kitasatosporales</taxon>
        <taxon>Streptomycetaceae</taxon>
        <taxon>Streptomyces</taxon>
    </lineage>
</organism>
<sequence length="243" mass="27296">MIEPSELPGDPSELRLRISYDDGLCDTPQADTLERWDVAVLHRRRTHHGGEDSAATTDCVHAGCPSCTVEDVAIGSMTFYRVHLDRGRNAYWAMEEESEELYEIAQVLLDPQTGSFTGEVSELLEYIGTGLLVMDRVTLDRQWRGHGLAVSLATEAIHRLMPGCRAIACAPGITDLSSHRLKDRTEWDRVNTKIARGWERIGYRLYRDNIFLLSPASQDLEEQRGVLRGRLVELGASWRAATT</sequence>
<dbReference type="EMBL" id="BLIN01000007">
    <property type="protein sequence ID" value="GFE11620.1"/>
    <property type="molecule type" value="Genomic_DNA"/>
</dbReference>
<reference evidence="1 2" key="1">
    <citation type="submission" date="2019-12" db="EMBL/GenBank/DDBJ databases">
        <title>Whole genome shotgun sequence of Streptomyces caniferus NBRC 15389.</title>
        <authorList>
            <person name="Ichikawa N."/>
            <person name="Kimura A."/>
            <person name="Kitahashi Y."/>
            <person name="Komaki H."/>
            <person name="Tamura T."/>
        </authorList>
    </citation>
    <scope>NUCLEOTIDE SEQUENCE [LARGE SCALE GENOMIC DNA]</scope>
    <source>
        <strain evidence="1 2">NBRC 15389</strain>
    </source>
</reference>
<dbReference type="Proteomes" id="UP000435837">
    <property type="component" value="Unassembled WGS sequence"/>
</dbReference>
<evidence type="ECO:0000313" key="1">
    <source>
        <dbReference type="EMBL" id="GFE11620.1"/>
    </source>
</evidence>